<keyword evidence="5" id="KW-1133">Transmembrane helix</keyword>
<evidence type="ECO:0000256" key="4">
    <source>
        <dbReference type="SAM" id="MobiDB-lite"/>
    </source>
</evidence>
<dbReference type="PROSITE" id="PS50106">
    <property type="entry name" value="PDZ"/>
    <property type="match status" value="1"/>
</dbReference>
<keyword evidence="5" id="KW-0812">Transmembrane</keyword>
<keyword evidence="8" id="KW-1185">Reference proteome</keyword>
<dbReference type="AlphaFoldDB" id="A0A838A2T5"/>
<dbReference type="Pfam" id="PF13180">
    <property type="entry name" value="PDZ_2"/>
    <property type="match status" value="1"/>
</dbReference>
<evidence type="ECO:0000256" key="3">
    <source>
        <dbReference type="ARBA" id="ARBA00022801"/>
    </source>
</evidence>
<dbReference type="Pfam" id="PF13365">
    <property type="entry name" value="Trypsin_2"/>
    <property type="match status" value="1"/>
</dbReference>
<feature type="region of interest" description="Disordered" evidence="4">
    <location>
        <begin position="1"/>
        <end position="80"/>
    </location>
</feature>
<sequence>MSESERDARDERYGPDHPWPTGERPYVGGYGQPAAPNPWSRQGQEANAAGYQGAPSGYGYPPYGGTQPMPPTQGGVTDDPEARRRYSKALLVAVTTIALVAGAAGGAIGGYVTAEDTGPRGGTNALNEPPPAEQTGDAPDGSVEAVAQEVTPSVVQLQVAGSGRAGEGSGFVISDDGYIMTNSHVVAPGGEEGRIRVNFHDGSQTSATVVGHDPTTDVAVIRAKRAGELTPVELGRSDDLLVGQDVVAIGSPFALSGTVTAGIISAMDRPVRAGGGEGGQETVLNAIQTDAAINPGNSGGPLTDMSGNVIGINSAIYSPRQGPGGGSQAGNVGIGFSIPIDQARRIAEEIIDTGQAKQTYIGAGVSDARDGGALIREVFPDTPAEKAGLNEGDVITRVDDRPIPDADALIAEIRTRAAGETVTLTIGDDTSLEVTLGAEPAEGE</sequence>
<dbReference type="Gene3D" id="2.30.42.10">
    <property type="match status" value="1"/>
</dbReference>
<evidence type="ECO:0000259" key="6">
    <source>
        <dbReference type="PROSITE" id="PS50106"/>
    </source>
</evidence>
<dbReference type="GO" id="GO:0006508">
    <property type="term" value="P:proteolysis"/>
    <property type="evidence" value="ECO:0007669"/>
    <property type="project" value="UniProtKB-KW"/>
</dbReference>
<dbReference type="RefSeq" id="WP_180892312.1">
    <property type="nucleotide sequence ID" value="NZ_JACCKD010000002.1"/>
</dbReference>
<evidence type="ECO:0000256" key="2">
    <source>
        <dbReference type="ARBA" id="ARBA00022670"/>
    </source>
</evidence>
<dbReference type="EMBL" id="JACCKD010000002">
    <property type="protein sequence ID" value="MBA0125543.1"/>
    <property type="molecule type" value="Genomic_DNA"/>
</dbReference>
<dbReference type="Gene3D" id="2.40.10.10">
    <property type="entry name" value="Trypsin-like serine proteases"/>
    <property type="match status" value="2"/>
</dbReference>
<evidence type="ECO:0000256" key="5">
    <source>
        <dbReference type="SAM" id="Phobius"/>
    </source>
</evidence>
<dbReference type="PRINTS" id="PR00834">
    <property type="entry name" value="PROTEASES2C"/>
</dbReference>
<dbReference type="SMART" id="SM00228">
    <property type="entry name" value="PDZ"/>
    <property type="match status" value="1"/>
</dbReference>
<dbReference type="SUPFAM" id="SSF50156">
    <property type="entry name" value="PDZ domain-like"/>
    <property type="match status" value="1"/>
</dbReference>
<dbReference type="GO" id="GO:0004252">
    <property type="term" value="F:serine-type endopeptidase activity"/>
    <property type="evidence" value="ECO:0007669"/>
    <property type="project" value="InterPro"/>
</dbReference>
<dbReference type="InterPro" id="IPR051201">
    <property type="entry name" value="Chloro_Bact_Ser_Proteases"/>
</dbReference>
<dbReference type="InterPro" id="IPR001940">
    <property type="entry name" value="Peptidase_S1C"/>
</dbReference>
<dbReference type="InterPro" id="IPR001478">
    <property type="entry name" value="PDZ"/>
</dbReference>
<feature type="transmembrane region" description="Helical" evidence="5">
    <location>
        <begin position="89"/>
        <end position="112"/>
    </location>
</feature>
<evidence type="ECO:0000313" key="7">
    <source>
        <dbReference type="EMBL" id="MBA0125543.1"/>
    </source>
</evidence>
<protein>
    <submittedName>
        <fullName evidence="7">Trypsin-like peptidase domain-containing protein</fullName>
    </submittedName>
</protein>
<keyword evidence="2" id="KW-0645">Protease</keyword>
<feature type="compositionally biased region" description="Basic and acidic residues" evidence="4">
    <location>
        <begin position="1"/>
        <end position="15"/>
    </location>
</feature>
<organism evidence="7 8">
    <name type="scientific">Haloechinothrix aidingensis</name>
    <dbReference type="NCBI Taxonomy" id="2752311"/>
    <lineage>
        <taxon>Bacteria</taxon>
        <taxon>Bacillati</taxon>
        <taxon>Actinomycetota</taxon>
        <taxon>Actinomycetes</taxon>
        <taxon>Pseudonocardiales</taxon>
        <taxon>Pseudonocardiaceae</taxon>
        <taxon>Haloechinothrix</taxon>
    </lineage>
</organism>
<comment type="caution">
    <text evidence="7">The sequence shown here is derived from an EMBL/GenBank/DDBJ whole genome shotgun (WGS) entry which is preliminary data.</text>
</comment>
<feature type="domain" description="PDZ" evidence="6">
    <location>
        <begin position="350"/>
        <end position="430"/>
    </location>
</feature>
<name>A0A838A2T5_9PSEU</name>
<dbReference type="PANTHER" id="PTHR43343">
    <property type="entry name" value="PEPTIDASE S12"/>
    <property type="match status" value="1"/>
</dbReference>
<reference evidence="7 8" key="1">
    <citation type="submission" date="2020-07" db="EMBL/GenBank/DDBJ databases">
        <title>Genome of Haloechinothrix sp.</title>
        <authorList>
            <person name="Tang S.-K."/>
            <person name="Yang L."/>
            <person name="Zhu W.-Y."/>
        </authorList>
    </citation>
    <scope>NUCLEOTIDE SEQUENCE [LARGE SCALE GENOMIC DNA]</scope>
    <source>
        <strain evidence="7 8">YIM 98757</strain>
    </source>
</reference>
<accession>A0A838A2T5</accession>
<dbReference type="InterPro" id="IPR043504">
    <property type="entry name" value="Peptidase_S1_PA_chymotrypsin"/>
</dbReference>
<dbReference type="Proteomes" id="UP000582974">
    <property type="component" value="Unassembled WGS sequence"/>
</dbReference>
<keyword evidence="3" id="KW-0378">Hydrolase</keyword>
<dbReference type="InterPro" id="IPR009003">
    <property type="entry name" value="Peptidase_S1_PA"/>
</dbReference>
<proteinExistence type="inferred from homology"/>
<gene>
    <name evidence="7" type="ORF">H0B56_08335</name>
</gene>
<dbReference type="CDD" id="cd06779">
    <property type="entry name" value="cpPDZ_Deg_HtrA-like"/>
    <property type="match status" value="1"/>
</dbReference>
<dbReference type="SUPFAM" id="SSF50494">
    <property type="entry name" value="Trypsin-like serine proteases"/>
    <property type="match status" value="1"/>
</dbReference>
<dbReference type="PANTHER" id="PTHR43343:SF3">
    <property type="entry name" value="PROTEASE DO-LIKE 8, CHLOROPLASTIC"/>
    <property type="match status" value="1"/>
</dbReference>
<feature type="region of interest" description="Disordered" evidence="4">
    <location>
        <begin position="119"/>
        <end position="140"/>
    </location>
</feature>
<feature type="compositionally biased region" description="Low complexity" evidence="4">
    <location>
        <begin position="48"/>
        <end position="77"/>
    </location>
</feature>
<evidence type="ECO:0000256" key="1">
    <source>
        <dbReference type="ARBA" id="ARBA00010541"/>
    </source>
</evidence>
<keyword evidence="5" id="KW-0472">Membrane</keyword>
<comment type="similarity">
    <text evidence="1">Belongs to the peptidase S1C family.</text>
</comment>
<dbReference type="InterPro" id="IPR036034">
    <property type="entry name" value="PDZ_sf"/>
</dbReference>
<evidence type="ECO:0000313" key="8">
    <source>
        <dbReference type="Proteomes" id="UP000582974"/>
    </source>
</evidence>